<comment type="caution">
    <text evidence="1">The sequence shown here is derived from an EMBL/GenBank/DDBJ whole genome shotgun (WGS) entry which is preliminary data.</text>
</comment>
<dbReference type="Proteomes" id="UP001281614">
    <property type="component" value="Unassembled WGS sequence"/>
</dbReference>
<protein>
    <submittedName>
        <fullName evidence="1">Uncharacterized protein</fullName>
    </submittedName>
</protein>
<sequence length="121" mass="13106">MSQCSLSMATLQWTIFPSPAASADGDFTLDPDYLAFPYRANANNTTPTTTAMYCTLPAAHWSPDPRHRQKEVPQLRPSSLITAVSPSYSTSEILSSPFDPFCTSAASSCPVTRILPCPAFN</sequence>
<keyword evidence="2" id="KW-1185">Reference proteome</keyword>
<evidence type="ECO:0000313" key="1">
    <source>
        <dbReference type="EMBL" id="KAK2730887.1"/>
    </source>
</evidence>
<reference evidence="1" key="1">
    <citation type="submission" date="2023-02" db="EMBL/GenBank/DDBJ databases">
        <title>Colletotrichum kahawae CIFC_Que2 genome sequencing and assembly.</title>
        <authorList>
            <person name="Baroncelli R."/>
        </authorList>
    </citation>
    <scope>NUCLEOTIDE SEQUENCE</scope>
    <source>
        <strain evidence="1">CIFC_Que2</strain>
    </source>
</reference>
<organism evidence="1 2">
    <name type="scientific">Colletotrichum kahawae</name>
    <name type="common">Coffee berry disease fungus</name>
    <dbReference type="NCBI Taxonomy" id="34407"/>
    <lineage>
        <taxon>Eukaryota</taxon>
        <taxon>Fungi</taxon>
        <taxon>Dikarya</taxon>
        <taxon>Ascomycota</taxon>
        <taxon>Pezizomycotina</taxon>
        <taxon>Sordariomycetes</taxon>
        <taxon>Hypocreomycetidae</taxon>
        <taxon>Glomerellales</taxon>
        <taxon>Glomerellaceae</taxon>
        <taxon>Colletotrichum</taxon>
        <taxon>Colletotrichum gloeosporioides species complex</taxon>
    </lineage>
</organism>
<proteinExistence type="predicted"/>
<evidence type="ECO:0000313" key="2">
    <source>
        <dbReference type="Proteomes" id="UP001281614"/>
    </source>
</evidence>
<dbReference type="AlphaFoldDB" id="A0AAD9Y0L2"/>
<name>A0AAD9Y0L2_COLKA</name>
<dbReference type="EMBL" id="VYYT01000632">
    <property type="protein sequence ID" value="KAK2730887.1"/>
    <property type="molecule type" value="Genomic_DNA"/>
</dbReference>
<gene>
    <name evidence="1" type="ORF">CKAH01_09322</name>
</gene>
<accession>A0AAD9Y0L2</accession>